<keyword evidence="7 11" id="KW-0862">Zinc</keyword>
<keyword evidence="8 11" id="KW-1133">Transmembrane helix</keyword>
<dbReference type="GO" id="GO:0005886">
    <property type="term" value="C:plasma membrane"/>
    <property type="evidence" value="ECO:0007669"/>
    <property type="project" value="UniProtKB-SubCell"/>
</dbReference>
<proteinExistence type="inferred from homology"/>
<keyword evidence="4 11" id="KW-0812">Transmembrane</keyword>
<keyword evidence="5 11" id="KW-0479">Metal-binding</keyword>
<evidence type="ECO:0000313" key="13">
    <source>
        <dbReference type="EMBL" id="KKR88794.1"/>
    </source>
</evidence>
<dbReference type="EC" id="3.4.24.-" evidence="11"/>
<dbReference type="InterPro" id="IPR050083">
    <property type="entry name" value="HtpX_protease"/>
</dbReference>
<evidence type="ECO:0000256" key="9">
    <source>
        <dbReference type="ARBA" id="ARBA00023049"/>
    </source>
</evidence>
<feature type="active site" evidence="11">
    <location>
        <position position="133"/>
    </location>
</feature>
<accession>A0A0G0UJ40</accession>
<feature type="domain" description="Peptidase M48" evidence="12">
    <location>
        <begin position="69"/>
        <end position="289"/>
    </location>
</feature>
<dbReference type="HAMAP" id="MF_00188">
    <property type="entry name" value="Pept_M48_protease_HtpX"/>
    <property type="match status" value="1"/>
</dbReference>
<dbReference type="Pfam" id="PF01435">
    <property type="entry name" value="Peptidase_M48"/>
    <property type="match status" value="1"/>
</dbReference>
<comment type="similarity">
    <text evidence="1 11">Belongs to the peptidase M48B family.</text>
</comment>
<evidence type="ECO:0000256" key="2">
    <source>
        <dbReference type="ARBA" id="ARBA00022475"/>
    </source>
</evidence>
<keyword evidence="10 11" id="KW-0472">Membrane</keyword>
<feature type="transmembrane region" description="Helical" evidence="11">
    <location>
        <begin position="5"/>
        <end position="25"/>
    </location>
</feature>
<gene>
    <name evidence="11" type="primary">htpX</name>
    <name evidence="13" type="ORF">UU38_C0003G0045</name>
</gene>
<protein>
    <recommendedName>
        <fullName evidence="11">Protease HtpX homolog</fullName>
        <ecNumber evidence="11">3.4.24.-</ecNumber>
    </recommendedName>
</protein>
<feature type="binding site" evidence="11">
    <location>
        <position position="136"/>
    </location>
    <ligand>
        <name>Zn(2+)</name>
        <dbReference type="ChEBI" id="CHEBI:29105"/>
        <note>catalytic</note>
    </ligand>
</feature>
<reference evidence="13 14" key="1">
    <citation type="journal article" date="2015" name="Nature">
        <title>rRNA introns, odd ribosomes, and small enigmatic genomes across a large radiation of phyla.</title>
        <authorList>
            <person name="Brown C.T."/>
            <person name="Hug L.A."/>
            <person name="Thomas B.C."/>
            <person name="Sharon I."/>
            <person name="Castelle C.J."/>
            <person name="Singh A."/>
            <person name="Wilkins M.J."/>
            <person name="Williams K.H."/>
            <person name="Banfield J.F."/>
        </authorList>
    </citation>
    <scope>NUCLEOTIDE SEQUENCE [LARGE SCALE GENOMIC DNA]</scope>
</reference>
<dbReference type="AlphaFoldDB" id="A0A0G0UJ40"/>
<dbReference type="PANTHER" id="PTHR43221:SF2">
    <property type="entry name" value="PROTEASE HTPX HOMOLOG"/>
    <property type="match status" value="1"/>
</dbReference>
<dbReference type="GO" id="GO:0008270">
    <property type="term" value="F:zinc ion binding"/>
    <property type="evidence" value="ECO:0007669"/>
    <property type="project" value="UniProtKB-UniRule"/>
</dbReference>
<dbReference type="Proteomes" id="UP000033918">
    <property type="component" value="Unassembled WGS sequence"/>
</dbReference>
<evidence type="ECO:0000259" key="12">
    <source>
        <dbReference type="Pfam" id="PF01435"/>
    </source>
</evidence>
<sequence>MRRTWLLFTIFLIVVIAIGWFFSQVYGNRGILYFSVIFSVLMNVIAYWFSDKLVLKMARATPIDKKDMPEIYDIVEKLATNANLAMPKIYLVPENQPNAFATGRNSKHAAVAVTKGLLEKLNRSELEGVLAHELSHIGNHDMLISTAAVVLAGFISILSNIFLRSLMFGGFKRRDDRNNGQTQGVLMIIGVILAILAPVAALLIRLAISRKREFLADASGALLTNRPENLATALEKISSDRSPMKVANDATAHLWLDNPFKEENKIFWLHKLFLTHPPVEERIKILREMK</sequence>
<feature type="transmembrane region" description="Helical" evidence="11">
    <location>
        <begin position="31"/>
        <end position="49"/>
    </location>
</feature>
<dbReference type="GO" id="GO:0004222">
    <property type="term" value="F:metalloendopeptidase activity"/>
    <property type="evidence" value="ECO:0007669"/>
    <property type="project" value="UniProtKB-UniRule"/>
</dbReference>
<evidence type="ECO:0000256" key="7">
    <source>
        <dbReference type="ARBA" id="ARBA00022833"/>
    </source>
</evidence>
<dbReference type="InterPro" id="IPR036259">
    <property type="entry name" value="MFS_trans_sf"/>
</dbReference>
<dbReference type="GO" id="GO:0006508">
    <property type="term" value="P:proteolysis"/>
    <property type="evidence" value="ECO:0007669"/>
    <property type="project" value="UniProtKB-KW"/>
</dbReference>
<dbReference type="SUPFAM" id="SSF103473">
    <property type="entry name" value="MFS general substrate transporter"/>
    <property type="match status" value="1"/>
</dbReference>
<comment type="subcellular location">
    <subcellularLocation>
        <location evidence="11">Cell membrane</location>
        <topology evidence="11">Multi-pass membrane protein</topology>
    </subcellularLocation>
</comment>
<keyword evidence="9 11" id="KW-0482">Metalloprotease</keyword>
<comment type="cofactor">
    <cofactor evidence="11">
        <name>Zn(2+)</name>
        <dbReference type="ChEBI" id="CHEBI:29105"/>
    </cofactor>
    <text evidence="11">Binds 1 zinc ion per subunit.</text>
</comment>
<feature type="binding site" evidence="11">
    <location>
        <position position="213"/>
    </location>
    <ligand>
        <name>Zn(2+)</name>
        <dbReference type="ChEBI" id="CHEBI:29105"/>
        <note>catalytic</note>
    </ligand>
</feature>
<keyword evidence="6 11" id="KW-0378">Hydrolase</keyword>
<dbReference type="InterPro" id="IPR022919">
    <property type="entry name" value="Pept_M48_protease_HtpX"/>
</dbReference>
<dbReference type="EMBL" id="LCAK01000003">
    <property type="protein sequence ID" value="KKR88794.1"/>
    <property type="molecule type" value="Genomic_DNA"/>
</dbReference>
<name>A0A0G0UJ40_9BACT</name>
<evidence type="ECO:0000256" key="8">
    <source>
        <dbReference type="ARBA" id="ARBA00022989"/>
    </source>
</evidence>
<dbReference type="Gene3D" id="3.30.2010.10">
    <property type="entry name" value="Metalloproteases ('zincins'), catalytic domain"/>
    <property type="match status" value="1"/>
</dbReference>
<feature type="binding site" evidence="11">
    <location>
        <position position="132"/>
    </location>
    <ligand>
        <name>Zn(2+)</name>
        <dbReference type="ChEBI" id="CHEBI:29105"/>
        <note>catalytic</note>
    </ligand>
</feature>
<evidence type="ECO:0000256" key="4">
    <source>
        <dbReference type="ARBA" id="ARBA00022692"/>
    </source>
</evidence>
<evidence type="ECO:0000256" key="6">
    <source>
        <dbReference type="ARBA" id="ARBA00022801"/>
    </source>
</evidence>
<keyword evidence="3 11" id="KW-0645">Protease</keyword>
<evidence type="ECO:0000256" key="3">
    <source>
        <dbReference type="ARBA" id="ARBA00022670"/>
    </source>
</evidence>
<dbReference type="InterPro" id="IPR001915">
    <property type="entry name" value="Peptidase_M48"/>
</dbReference>
<organism evidence="13 14">
    <name type="scientific">Candidatus Wolfebacteria bacterium GW2011_GWB1_41_12</name>
    <dbReference type="NCBI Taxonomy" id="1619006"/>
    <lineage>
        <taxon>Bacteria</taxon>
        <taxon>Candidatus Wolfeibacteriota</taxon>
    </lineage>
</organism>
<comment type="caution">
    <text evidence="13">The sequence shown here is derived from an EMBL/GenBank/DDBJ whole genome shotgun (WGS) entry which is preliminary data.</text>
</comment>
<dbReference type="PANTHER" id="PTHR43221">
    <property type="entry name" value="PROTEASE HTPX"/>
    <property type="match status" value="1"/>
</dbReference>
<dbReference type="CDD" id="cd07336">
    <property type="entry name" value="M48B_HtpX_like"/>
    <property type="match status" value="1"/>
</dbReference>
<evidence type="ECO:0000256" key="5">
    <source>
        <dbReference type="ARBA" id="ARBA00022723"/>
    </source>
</evidence>
<evidence type="ECO:0000313" key="14">
    <source>
        <dbReference type="Proteomes" id="UP000033918"/>
    </source>
</evidence>
<evidence type="ECO:0000256" key="11">
    <source>
        <dbReference type="HAMAP-Rule" id="MF_00188"/>
    </source>
</evidence>
<evidence type="ECO:0000256" key="10">
    <source>
        <dbReference type="ARBA" id="ARBA00023136"/>
    </source>
</evidence>
<feature type="transmembrane region" description="Helical" evidence="11">
    <location>
        <begin position="183"/>
        <end position="204"/>
    </location>
</feature>
<evidence type="ECO:0000256" key="1">
    <source>
        <dbReference type="ARBA" id="ARBA00009779"/>
    </source>
</evidence>
<keyword evidence="2 11" id="KW-1003">Cell membrane</keyword>
<feature type="transmembrane region" description="Helical" evidence="11">
    <location>
        <begin position="142"/>
        <end position="163"/>
    </location>
</feature>